<reference evidence="3" key="1">
    <citation type="journal article" date="2010" name="Nat. Biotechnol.">
        <title>Draft genome sequence of the oilseed species Ricinus communis.</title>
        <authorList>
            <person name="Chan A.P."/>
            <person name="Crabtree J."/>
            <person name="Zhao Q."/>
            <person name="Lorenzi H."/>
            <person name="Orvis J."/>
            <person name="Puiu D."/>
            <person name="Melake-Berhan A."/>
            <person name="Jones K.M."/>
            <person name="Redman J."/>
            <person name="Chen G."/>
            <person name="Cahoon E.B."/>
            <person name="Gedil M."/>
            <person name="Stanke M."/>
            <person name="Haas B.J."/>
            <person name="Wortman J.R."/>
            <person name="Fraser-Liggett C.M."/>
            <person name="Ravel J."/>
            <person name="Rabinowicz P.D."/>
        </authorList>
    </citation>
    <scope>NUCLEOTIDE SEQUENCE [LARGE SCALE GENOMIC DNA]</scope>
    <source>
        <strain evidence="3">cv. Hale</strain>
    </source>
</reference>
<sequence>MVLSVYESIVNSNSCYSESQTKPKSEPKTRPKSETKPKLKIKAKTKPKLKAKPKPNYLLLINGNSKSINKRINNESKASIFTMA</sequence>
<evidence type="ECO:0000313" key="3">
    <source>
        <dbReference type="Proteomes" id="UP000008311"/>
    </source>
</evidence>
<dbReference type="AlphaFoldDB" id="B9SSN9"/>
<dbReference type="Proteomes" id="UP000008311">
    <property type="component" value="Unassembled WGS sequence"/>
</dbReference>
<accession>B9SSN9</accession>
<dbReference type="InParanoid" id="B9SSN9"/>
<evidence type="ECO:0000256" key="1">
    <source>
        <dbReference type="SAM" id="MobiDB-lite"/>
    </source>
</evidence>
<gene>
    <name evidence="2" type="ORF">RCOM_1374950</name>
</gene>
<organism evidence="2 3">
    <name type="scientific">Ricinus communis</name>
    <name type="common">Castor bean</name>
    <dbReference type="NCBI Taxonomy" id="3988"/>
    <lineage>
        <taxon>Eukaryota</taxon>
        <taxon>Viridiplantae</taxon>
        <taxon>Streptophyta</taxon>
        <taxon>Embryophyta</taxon>
        <taxon>Tracheophyta</taxon>
        <taxon>Spermatophyta</taxon>
        <taxon>Magnoliopsida</taxon>
        <taxon>eudicotyledons</taxon>
        <taxon>Gunneridae</taxon>
        <taxon>Pentapetalae</taxon>
        <taxon>rosids</taxon>
        <taxon>fabids</taxon>
        <taxon>Malpighiales</taxon>
        <taxon>Euphorbiaceae</taxon>
        <taxon>Acalyphoideae</taxon>
        <taxon>Acalypheae</taxon>
        <taxon>Ricinus</taxon>
    </lineage>
</organism>
<feature type="compositionally biased region" description="Basic residues" evidence="1">
    <location>
        <begin position="38"/>
        <end position="53"/>
    </location>
</feature>
<protein>
    <submittedName>
        <fullName evidence="2">Uncharacterized protein</fullName>
    </submittedName>
</protein>
<name>B9SSN9_RICCO</name>
<proteinExistence type="predicted"/>
<feature type="region of interest" description="Disordered" evidence="1">
    <location>
        <begin position="15"/>
        <end position="53"/>
    </location>
</feature>
<evidence type="ECO:0000313" key="2">
    <source>
        <dbReference type="EMBL" id="EEF33378.1"/>
    </source>
</evidence>
<dbReference type="EMBL" id="EQ974116">
    <property type="protein sequence ID" value="EEF33378.1"/>
    <property type="molecule type" value="Genomic_DNA"/>
</dbReference>
<keyword evidence="3" id="KW-1185">Reference proteome</keyword>
<feature type="compositionally biased region" description="Basic and acidic residues" evidence="1">
    <location>
        <begin position="21"/>
        <end position="37"/>
    </location>
</feature>